<dbReference type="EMBL" id="CP003924">
    <property type="protein sequence ID" value="AGS35223.1"/>
    <property type="molecule type" value="Genomic_DNA"/>
</dbReference>
<dbReference type="OrthoDB" id="3216131at2"/>
<keyword evidence="1" id="KW-0812">Transmembrane</keyword>
<proteinExistence type="predicted"/>
<accession>S5TKJ7</accession>
<evidence type="ECO:0000256" key="1">
    <source>
        <dbReference type="SAM" id="Phobius"/>
    </source>
</evidence>
<evidence type="ECO:0000313" key="2">
    <source>
        <dbReference type="EMBL" id="AGS35223.1"/>
    </source>
</evidence>
<sequence>MTLIGALLYIVLNILILILIARLITEMIQAFSRSFSPPRWFMMVAEPIFVLTDPPVRMLRRWIPPLRMGGVSLDLSVLVLFFILQILLIITQVVFF</sequence>
<dbReference type="GO" id="GO:0016020">
    <property type="term" value="C:membrane"/>
    <property type="evidence" value="ECO:0007669"/>
    <property type="project" value="InterPro"/>
</dbReference>
<dbReference type="AlphaFoldDB" id="S5TKJ7"/>
<dbReference type="InterPro" id="IPR003425">
    <property type="entry name" value="CCB3/YggT"/>
</dbReference>
<dbReference type="RefSeq" id="WP_020935156.1">
    <property type="nucleotide sequence ID" value="NC_021915.1"/>
</dbReference>
<evidence type="ECO:0008006" key="4">
    <source>
        <dbReference type="Google" id="ProtNLM"/>
    </source>
</evidence>
<evidence type="ECO:0000313" key="3">
    <source>
        <dbReference type="Proteomes" id="UP000015388"/>
    </source>
</evidence>
<gene>
    <name evidence="2" type="ORF">B841_08750</name>
</gene>
<name>S5TKJ7_9CORY</name>
<keyword evidence="1" id="KW-0472">Membrane</keyword>
<dbReference type="PATRIC" id="fig|1224163.3.peg.1759"/>
<feature type="transmembrane region" description="Helical" evidence="1">
    <location>
        <begin position="6"/>
        <end position="24"/>
    </location>
</feature>
<dbReference type="STRING" id="1224163.B841_08750"/>
<dbReference type="Proteomes" id="UP000015388">
    <property type="component" value="Chromosome"/>
</dbReference>
<feature type="transmembrane region" description="Helical" evidence="1">
    <location>
        <begin position="75"/>
        <end position="95"/>
    </location>
</feature>
<reference evidence="2 3" key="1">
    <citation type="submission" date="2012-11" db="EMBL/GenBank/DDBJ databases">
        <title>The complete genome sequence of Corynebacterium maris Coryn-1 (=DSM 45190).</title>
        <authorList>
            <person name="Schaffert L."/>
            <person name="Albersmeier A."/>
            <person name="Kalinowski J."/>
            <person name="Ruckert C."/>
        </authorList>
    </citation>
    <scope>NUCLEOTIDE SEQUENCE [LARGE SCALE GENOMIC DNA]</scope>
    <source>
        <strain evidence="3">Coryn-1</strain>
    </source>
</reference>
<dbReference type="eggNOG" id="COG0762">
    <property type="taxonomic scope" value="Bacteria"/>
</dbReference>
<keyword evidence="3" id="KW-1185">Reference proteome</keyword>
<dbReference type="HOGENOM" id="CLU_136788_5_0_11"/>
<organism evidence="2 3">
    <name type="scientific">Corynebacterium maris DSM 45190</name>
    <dbReference type="NCBI Taxonomy" id="1224163"/>
    <lineage>
        <taxon>Bacteria</taxon>
        <taxon>Bacillati</taxon>
        <taxon>Actinomycetota</taxon>
        <taxon>Actinomycetes</taxon>
        <taxon>Mycobacteriales</taxon>
        <taxon>Corynebacteriaceae</taxon>
        <taxon>Corynebacterium</taxon>
    </lineage>
</organism>
<protein>
    <recommendedName>
        <fullName evidence="4">YggT family protein</fullName>
    </recommendedName>
</protein>
<dbReference type="Pfam" id="PF02325">
    <property type="entry name" value="CCB3_YggT"/>
    <property type="match status" value="1"/>
</dbReference>
<dbReference type="KEGG" id="cmd:B841_08750"/>
<keyword evidence="1" id="KW-1133">Transmembrane helix</keyword>